<reference evidence="4" key="1">
    <citation type="journal article" date="2013" name="Nature">
        <title>Pan genome of the phytoplankton Emiliania underpins its global distribution.</title>
        <authorList>
            <person name="Read B.A."/>
            <person name="Kegel J."/>
            <person name="Klute M.J."/>
            <person name="Kuo A."/>
            <person name="Lefebvre S.C."/>
            <person name="Maumus F."/>
            <person name="Mayer C."/>
            <person name="Miller J."/>
            <person name="Monier A."/>
            <person name="Salamov A."/>
            <person name="Young J."/>
            <person name="Aguilar M."/>
            <person name="Claverie J.M."/>
            <person name="Frickenhaus S."/>
            <person name="Gonzalez K."/>
            <person name="Herman E.K."/>
            <person name="Lin Y.C."/>
            <person name="Napier J."/>
            <person name="Ogata H."/>
            <person name="Sarno A.F."/>
            <person name="Shmutz J."/>
            <person name="Schroeder D."/>
            <person name="de Vargas C."/>
            <person name="Verret F."/>
            <person name="von Dassow P."/>
            <person name="Valentin K."/>
            <person name="Van de Peer Y."/>
            <person name="Wheeler G."/>
            <person name="Dacks J.B."/>
            <person name="Delwiche C.F."/>
            <person name="Dyhrman S.T."/>
            <person name="Glockner G."/>
            <person name="John U."/>
            <person name="Richards T."/>
            <person name="Worden A.Z."/>
            <person name="Zhang X."/>
            <person name="Grigoriev I.V."/>
            <person name="Allen A.E."/>
            <person name="Bidle K."/>
            <person name="Borodovsky M."/>
            <person name="Bowler C."/>
            <person name="Brownlee C."/>
            <person name="Cock J.M."/>
            <person name="Elias M."/>
            <person name="Gladyshev V.N."/>
            <person name="Groth M."/>
            <person name="Guda C."/>
            <person name="Hadaegh A."/>
            <person name="Iglesias-Rodriguez M.D."/>
            <person name="Jenkins J."/>
            <person name="Jones B.M."/>
            <person name="Lawson T."/>
            <person name="Leese F."/>
            <person name="Lindquist E."/>
            <person name="Lobanov A."/>
            <person name="Lomsadze A."/>
            <person name="Malik S.B."/>
            <person name="Marsh M.E."/>
            <person name="Mackinder L."/>
            <person name="Mock T."/>
            <person name="Mueller-Roeber B."/>
            <person name="Pagarete A."/>
            <person name="Parker M."/>
            <person name="Probert I."/>
            <person name="Quesneville H."/>
            <person name="Raines C."/>
            <person name="Rensing S.A."/>
            <person name="Riano-Pachon D.M."/>
            <person name="Richier S."/>
            <person name="Rokitta S."/>
            <person name="Shiraiwa Y."/>
            <person name="Soanes D.M."/>
            <person name="van der Giezen M."/>
            <person name="Wahlund T.M."/>
            <person name="Williams B."/>
            <person name="Wilson W."/>
            <person name="Wolfe G."/>
            <person name="Wurch L.L."/>
        </authorList>
    </citation>
    <scope>NUCLEOTIDE SEQUENCE</scope>
</reference>
<dbReference type="InterPro" id="IPR001789">
    <property type="entry name" value="Sig_transdc_resp-reg_receiver"/>
</dbReference>
<proteinExistence type="predicted"/>
<dbReference type="EnsemblProtists" id="EOD13970">
    <property type="protein sequence ID" value="EOD13970"/>
    <property type="gene ID" value="EMIHUDRAFT_246532"/>
</dbReference>
<evidence type="ECO:0000313" key="4">
    <source>
        <dbReference type="Proteomes" id="UP000013827"/>
    </source>
</evidence>
<organism evidence="3 4">
    <name type="scientific">Emiliania huxleyi (strain CCMP1516)</name>
    <dbReference type="NCBI Taxonomy" id="280463"/>
    <lineage>
        <taxon>Eukaryota</taxon>
        <taxon>Haptista</taxon>
        <taxon>Haptophyta</taxon>
        <taxon>Prymnesiophyceae</taxon>
        <taxon>Isochrysidales</taxon>
        <taxon>Noelaerhabdaceae</taxon>
        <taxon>Emiliania</taxon>
    </lineage>
</organism>
<dbReference type="RefSeq" id="XP_005784585.1">
    <property type="nucleotide sequence ID" value="XM_005784528.1"/>
</dbReference>
<name>A0A0D3K8S1_EMIH1</name>
<dbReference type="Gene3D" id="3.40.50.2300">
    <property type="match status" value="1"/>
</dbReference>
<feature type="domain" description="Response regulatory" evidence="2">
    <location>
        <begin position="23"/>
        <end position="139"/>
    </location>
</feature>
<dbReference type="PaxDb" id="2903-EOD13970"/>
<dbReference type="InterPro" id="IPR011006">
    <property type="entry name" value="CheY-like_superfamily"/>
</dbReference>
<keyword evidence="1" id="KW-0597">Phosphoprotein</keyword>
<dbReference type="SUPFAM" id="SSF52172">
    <property type="entry name" value="CheY-like"/>
    <property type="match status" value="1"/>
</dbReference>
<dbReference type="RefSeq" id="XP_005766399.1">
    <property type="nucleotide sequence ID" value="XM_005766342.1"/>
</dbReference>
<dbReference type="AlphaFoldDB" id="A0A0D3K8S1"/>
<dbReference type="PROSITE" id="PS50110">
    <property type="entry name" value="RESPONSE_REGULATORY"/>
    <property type="match status" value="1"/>
</dbReference>
<keyword evidence="4" id="KW-1185">Reference proteome</keyword>
<evidence type="ECO:0000313" key="3">
    <source>
        <dbReference type="EnsemblProtists" id="EOD32156"/>
    </source>
</evidence>
<sequence length="143" mass="15468">MTPQVFQFDEEHAPAGSIYWESRVLVVGDDDLASKLSAVLRVARGSVVVASDGAAGLRLLTSTHEFTLALVDLLRIDATLVRQFRTWEAHEGAARARVVAVSHNAANVHREQVLEAGFDDVLLVPTPVLASHAWLLSDSEDSA</sequence>
<dbReference type="EnsemblProtists" id="EOD32156">
    <property type="protein sequence ID" value="EOD32156"/>
    <property type="gene ID" value="EMIHUDRAFT_202774"/>
</dbReference>
<dbReference type="HOGENOM" id="CLU_1809810_0_0_1"/>
<feature type="modified residue" description="4-aspartylphosphate" evidence="1">
    <location>
        <position position="72"/>
    </location>
</feature>
<protein>
    <recommendedName>
        <fullName evidence="2">Response regulatory domain-containing protein</fullName>
    </recommendedName>
</protein>
<dbReference type="KEGG" id="ehx:EMIHUDRAFT_202774"/>
<evidence type="ECO:0000256" key="1">
    <source>
        <dbReference type="PROSITE-ProRule" id="PRU00169"/>
    </source>
</evidence>
<dbReference type="GO" id="GO:0000160">
    <property type="term" value="P:phosphorelay signal transduction system"/>
    <property type="evidence" value="ECO:0007669"/>
    <property type="project" value="InterPro"/>
</dbReference>
<dbReference type="GeneID" id="17277428"/>
<dbReference type="KEGG" id="ehx:EMIHUDRAFT_246532"/>
<reference evidence="3" key="2">
    <citation type="submission" date="2024-10" db="UniProtKB">
        <authorList>
            <consortium name="EnsemblProtists"/>
        </authorList>
    </citation>
    <scope>IDENTIFICATION</scope>
</reference>
<evidence type="ECO:0000259" key="2">
    <source>
        <dbReference type="PROSITE" id="PS50110"/>
    </source>
</evidence>
<dbReference type="Proteomes" id="UP000013827">
    <property type="component" value="Unassembled WGS sequence"/>
</dbReference>
<accession>A0A0D3K8S1</accession>
<dbReference type="GeneID" id="17260117"/>